<comment type="caution">
    <text evidence="2">The sequence shown here is derived from an EMBL/GenBank/DDBJ whole genome shotgun (WGS) entry which is preliminary data.</text>
</comment>
<protein>
    <recommendedName>
        <fullName evidence="4">Integral membrane protein</fullName>
    </recommendedName>
</protein>
<feature type="transmembrane region" description="Helical" evidence="1">
    <location>
        <begin position="44"/>
        <end position="64"/>
    </location>
</feature>
<keyword evidence="1" id="KW-1133">Transmembrane helix</keyword>
<proteinExistence type="predicted"/>
<keyword evidence="1" id="KW-0472">Membrane</keyword>
<sequence>MAQKKGSAMKFRQWIWFVSVFWTAILFALALFLPDGGITNSSNWAPLGIYCCTLFVIVPAARLARWLERREADDAAFRQQKP</sequence>
<evidence type="ECO:0000256" key="1">
    <source>
        <dbReference type="SAM" id="Phobius"/>
    </source>
</evidence>
<evidence type="ECO:0008006" key="4">
    <source>
        <dbReference type="Google" id="ProtNLM"/>
    </source>
</evidence>
<name>A0ABT8J148_9MICO</name>
<gene>
    <name evidence="2" type="ORF">P5G59_16725</name>
</gene>
<reference evidence="2" key="1">
    <citation type="submission" date="2023-03" db="EMBL/GenBank/DDBJ databases">
        <title>MT1 and MT2 Draft Genomes of Novel Species.</title>
        <authorList>
            <person name="Venkateswaran K."/>
        </authorList>
    </citation>
    <scope>NUCLEOTIDE SEQUENCE</scope>
    <source>
        <strain evidence="2">F6_8S_P_1A</strain>
    </source>
</reference>
<organism evidence="2 3">
    <name type="scientific">Leifsonia virtsii</name>
    <dbReference type="NCBI Taxonomy" id="3035915"/>
    <lineage>
        <taxon>Bacteria</taxon>
        <taxon>Bacillati</taxon>
        <taxon>Actinomycetota</taxon>
        <taxon>Actinomycetes</taxon>
        <taxon>Micrococcales</taxon>
        <taxon>Microbacteriaceae</taxon>
        <taxon>Leifsonia</taxon>
    </lineage>
</organism>
<dbReference type="Proteomes" id="UP001174210">
    <property type="component" value="Unassembled WGS sequence"/>
</dbReference>
<keyword evidence="3" id="KW-1185">Reference proteome</keyword>
<keyword evidence="1" id="KW-0812">Transmembrane</keyword>
<dbReference type="EMBL" id="JAROCB010000004">
    <property type="protein sequence ID" value="MDN4598800.1"/>
    <property type="molecule type" value="Genomic_DNA"/>
</dbReference>
<evidence type="ECO:0000313" key="2">
    <source>
        <dbReference type="EMBL" id="MDN4598800.1"/>
    </source>
</evidence>
<accession>A0ABT8J148</accession>
<evidence type="ECO:0000313" key="3">
    <source>
        <dbReference type="Proteomes" id="UP001174210"/>
    </source>
</evidence>
<feature type="transmembrane region" description="Helical" evidence="1">
    <location>
        <begin position="14"/>
        <end position="32"/>
    </location>
</feature>